<evidence type="ECO:0000313" key="1">
    <source>
        <dbReference type="EMBL" id="SVC83393.1"/>
    </source>
</evidence>
<accession>A0A382QCZ0</accession>
<feature type="non-terminal residue" evidence="1">
    <location>
        <position position="1"/>
    </location>
</feature>
<organism evidence="1">
    <name type="scientific">marine metagenome</name>
    <dbReference type="NCBI Taxonomy" id="408172"/>
    <lineage>
        <taxon>unclassified sequences</taxon>
        <taxon>metagenomes</taxon>
        <taxon>ecological metagenomes</taxon>
    </lineage>
</organism>
<protein>
    <recommendedName>
        <fullName evidence="2">Outer membrane protein beta-barrel domain-containing protein</fullName>
    </recommendedName>
</protein>
<proteinExistence type="predicted"/>
<gene>
    <name evidence="1" type="ORF">METZ01_LOCUS336247</name>
</gene>
<reference evidence="1" key="1">
    <citation type="submission" date="2018-05" db="EMBL/GenBank/DDBJ databases">
        <authorList>
            <person name="Lanie J.A."/>
            <person name="Ng W.-L."/>
            <person name="Kazmierczak K.M."/>
            <person name="Andrzejewski T.M."/>
            <person name="Davidsen T.M."/>
            <person name="Wayne K.J."/>
            <person name="Tettelin H."/>
            <person name="Glass J.I."/>
            <person name="Rusch D."/>
            <person name="Podicherti R."/>
            <person name="Tsui H.-C.T."/>
            <person name="Winkler M.E."/>
        </authorList>
    </citation>
    <scope>NUCLEOTIDE SEQUENCE</scope>
</reference>
<dbReference type="AlphaFoldDB" id="A0A382QCZ0"/>
<dbReference type="EMBL" id="UINC01113643">
    <property type="protein sequence ID" value="SVC83393.1"/>
    <property type="molecule type" value="Genomic_DNA"/>
</dbReference>
<sequence>VFSFFGVNLWTGANSNPDAIKTDIVLSYRKTNMFGLGFSGIIDNFSLKGDFAYFQTDDNINNILDSTLYRYWESGVQEIKLQCKELNETSSWDPDFKEIDCNNDAKFNNSQVIDNSADYLQYTFELEYSPTYDFSIISQFSVSELLNIGQADSIITSRGTIIFDPLEFFIPGIGLSNTFISSNSLSISARKFFSDMGLELSYTSMFDLDEKGSLHGVGIEYELFRNTNLLIELTKIFDNEEIQSNPFTGMKDFSRILFELKYFY</sequence>
<evidence type="ECO:0008006" key="2">
    <source>
        <dbReference type="Google" id="ProtNLM"/>
    </source>
</evidence>
<name>A0A382QCZ0_9ZZZZ</name>